<reference evidence="2" key="1">
    <citation type="journal article" date="2019" name="Int. J. Syst. Evol. Microbiol.">
        <title>The Global Catalogue of Microorganisms (GCM) 10K type strain sequencing project: providing services to taxonomists for standard genome sequencing and annotation.</title>
        <authorList>
            <consortium name="The Broad Institute Genomics Platform"/>
            <consortium name="The Broad Institute Genome Sequencing Center for Infectious Disease"/>
            <person name="Wu L."/>
            <person name="Ma J."/>
        </authorList>
    </citation>
    <scope>NUCLEOTIDE SEQUENCE [LARGE SCALE GENOMIC DNA]</scope>
    <source>
        <strain evidence="2">KCTC 22437</strain>
    </source>
</reference>
<keyword evidence="2" id="KW-1185">Reference proteome</keyword>
<evidence type="ECO:0000313" key="2">
    <source>
        <dbReference type="Proteomes" id="UP001597557"/>
    </source>
</evidence>
<organism evidence="1 2">
    <name type="scientific">Mucilaginibacter ximonensis</name>
    <dbReference type="NCBI Taxonomy" id="538021"/>
    <lineage>
        <taxon>Bacteria</taxon>
        <taxon>Pseudomonadati</taxon>
        <taxon>Bacteroidota</taxon>
        <taxon>Sphingobacteriia</taxon>
        <taxon>Sphingobacteriales</taxon>
        <taxon>Sphingobacteriaceae</taxon>
        <taxon>Mucilaginibacter</taxon>
    </lineage>
</organism>
<evidence type="ECO:0008006" key="3">
    <source>
        <dbReference type="Google" id="ProtNLM"/>
    </source>
</evidence>
<proteinExistence type="predicted"/>
<gene>
    <name evidence="1" type="ORF">ACFS5N_06030</name>
</gene>
<dbReference type="EMBL" id="JBHUPD010000001">
    <property type="protein sequence ID" value="MFD2872016.1"/>
    <property type="molecule type" value="Genomic_DNA"/>
</dbReference>
<protein>
    <recommendedName>
        <fullName evidence="3">PepSY domain-containing protein</fullName>
    </recommendedName>
</protein>
<dbReference type="Proteomes" id="UP001597557">
    <property type="component" value="Unassembled WGS sequence"/>
</dbReference>
<sequence>MRRKHLHELKLQEQSELLNAIAKKIAQQNWDNGLYNIYQHSTDKKLLVHDYSDKQEIVFVNAETGNTDIIETIIK</sequence>
<dbReference type="RefSeq" id="WP_377183265.1">
    <property type="nucleotide sequence ID" value="NZ_JBHUPD010000001.1"/>
</dbReference>
<comment type="caution">
    <text evidence="1">The sequence shown here is derived from an EMBL/GenBank/DDBJ whole genome shotgun (WGS) entry which is preliminary data.</text>
</comment>
<name>A0ABW5Y9U1_9SPHI</name>
<accession>A0ABW5Y9U1</accession>
<evidence type="ECO:0000313" key="1">
    <source>
        <dbReference type="EMBL" id="MFD2872016.1"/>
    </source>
</evidence>